<organism evidence="2 3">
    <name type="scientific">Clostridium collagenovorans DSM 3089</name>
    <dbReference type="NCBI Taxonomy" id="1121306"/>
    <lineage>
        <taxon>Bacteria</taxon>
        <taxon>Bacillati</taxon>
        <taxon>Bacillota</taxon>
        <taxon>Clostridia</taxon>
        <taxon>Eubacteriales</taxon>
        <taxon>Clostridiaceae</taxon>
        <taxon>Clostridium</taxon>
    </lineage>
</organism>
<evidence type="ECO:0000313" key="3">
    <source>
        <dbReference type="Proteomes" id="UP000184526"/>
    </source>
</evidence>
<dbReference type="Gene3D" id="3.60.15.10">
    <property type="entry name" value="Ribonuclease Z/Hydroxyacylglutathione hydrolase-like"/>
    <property type="match status" value="1"/>
</dbReference>
<sequence>MEYQKINGNTNVILGPTNIGVYTFKNKNCILIDTGTGKSFAKRIDLLLEERDLKPKYIINTHHHEDHTGGNGYFLEKYPGVIINTSSACKVFVENPMLAPILLYGANPVRALVHKGLSTEIHRVLEEEIEKFNDEKFKIIKLNGHCPGQIAIVTPDKVCFLGDSIFSKETIEKYKIPYLFDIAESIESLKLIKTIDADYFVISHCNYIISKEEIKELVDLNLNNIETFRNQILEILDSPTTREEILENLSLFNGFDMGFKQYHLNNSTIGSFLTYLHNDKLIDYYVENGKLYYYR</sequence>
<dbReference type="AlphaFoldDB" id="A0A1M5TMF2"/>
<dbReference type="PANTHER" id="PTHR42951:SF14">
    <property type="entry name" value="METALLO-BETA-LACTAMASE SUPERFAMILY PROTEIN"/>
    <property type="match status" value="1"/>
</dbReference>
<reference evidence="2 3" key="1">
    <citation type="submission" date="2016-11" db="EMBL/GenBank/DDBJ databases">
        <authorList>
            <person name="Jaros S."/>
            <person name="Januszkiewicz K."/>
            <person name="Wedrychowicz H."/>
        </authorList>
    </citation>
    <scope>NUCLEOTIDE SEQUENCE [LARGE SCALE GENOMIC DNA]</scope>
    <source>
        <strain evidence="2 3">DSM 3089</strain>
    </source>
</reference>
<accession>A0A1M5TMF2</accession>
<dbReference type="CDD" id="cd07743">
    <property type="entry name" value="metallo-hydrolase-like_MBL-fold"/>
    <property type="match status" value="1"/>
</dbReference>
<dbReference type="Proteomes" id="UP000184526">
    <property type="component" value="Unassembled WGS sequence"/>
</dbReference>
<dbReference type="InterPro" id="IPR001279">
    <property type="entry name" value="Metallo-B-lactamas"/>
</dbReference>
<protein>
    <submittedName>
        <fullName evidence="2">Glyoxylase, beta-lactamase superfamily II</fullName>
    </submittedName>
</protein>
<feature type="domain" description="Metallo-beta-lactamase" evidence="1">
    <location>
        <begin position="16"/>
        <end position="204"/>
    </location>
</feature>
<dbReference type="EMBL" id="FQXP01000003">
    <property type="protein sequence ID" value="SHH51849.1"/>
    <property type="molecule type" value="Genomic_DNA"/>
</dbReference>
<dbReference type="STRING" id="1121306.SAMN02745196_00640"/>
<dbReference type="RefSeq" id="WP_072829974.1">
    <property type="nucleotide sequence ID" value="NZ_FQXP01000003.1"/>
</dbReference>
<keyword evidence="3" id="KW-1185">Reference proteome</keyword>
<evidence type="ECO:0000259" key="1">
    <source>
        <dbReference type="SMART" id="SM00849"/>
    </source>
</evidence>
<evidence type="ECO:0000313" key="2">
    <source>
        <dbReference type="EMBL" id="SHH51849.1"/>
    </source>
</evidence>
<dbReference type="Pfam" id="PF00753">
    <property type="entry name" value="Lactamase_B"/>
    <property type="match status" value="1"/>
</dbReference>
<dbReference type="InterPro" id="IPR036866">
    <property type="entry name" value="RibonucZ/Hydroxyglut_hydro"/>
</dbReference>
<dbReference type="PANTHER" id="PTHR42951">
    <property type="entry name" value="METALLO-BETA-LACTAMASE DOMAIN-CONTAINING"/>
    <property type="match status" value="1"/>
</dbReference>
<dbReference type="SMART" id="SM00849">
    <property type="entry name" value="Lactamase_B"/>
    <property type="match status" value="1"/>
</dbReference>
<dbReference type="SUPFAM" id="SSF56281">
    <property type="entry name" value="Metallo-hydrolase/oxidoreductase"/>
    <property type="match status" value="1"/>
</dbReference>
<dbReference type="OrthoDB" id="11380at2"/>
<name>A0A1M5TMF2_9CLOT</name>
<gene>
    <name evidence="2" type="ORF">SAMN02745196_00640</name>
</gene>
<dbReference type="InterPro" id="IPR050855">
    <property type="entry name" value="NDM-1-like"/>
</dbReference>
<proteinExistence type="predicted"/>